<evidence type="ECO:0000313" key="4">
    <source>
        <dbReference type="EMBL" id="KAH7088382.1"/>
    </source>
</evidence>
<comment type="caution">
    <text evidence="4">The sequence shown here is derived from an EMBL/GenBank/DDBJ whole genome shotgun (WGS) entry which is preliminary data.</text>
</comment>
<dbReference type="InterPro" id="IPR036322">
    <property type="entry name" value="WD40_repeat_dom_sf"/>
</dbReference>
<keyword evidence="5" id="KW-1185">Reference proteome</keyword>
<dbReference type="InterPro" id="IPR015943">
    <property type="entry name" value="WD40/YVTN_repeat-like_dom_sf"/>
</dbReference>
<accession>A0A8K0R7T5</accession>
<protein>
    <submittedName>
        <fullName evidence="4">WD40-repeat-containing domain protein</fullName>
    </submittedName>
</protein>
<dbReference type="AlphaFoldDB" id="A0A8K0R7T5"/>
<dbReference type="Proteomes" id="UP000813461">
    <property type="component" value="Unassembled WGS sequence"/>
</dbReference>
<dbReference type="Gene3D" id="2.130.10.10">
    <property type="entry name" value="YVTN repeat-like/Quinoprotein amine dehydrogenase"/>
    <property type="match status" value="2"/>
</dbReference>
<dbReference type="InterPro" id="IPR020472">
    <property type="entry name" value="WD40_PAC1"/>
</dbReference>
<keyword evidence="2" id="KW-0677">Repeat</keyword>
<dbReference type="InterPro" id="IPR001680">
    <property type="entry name" value="WD40_rpt"/>
</dbReference>
<evidence type="ECO:0000256" key="2">
    <source>
        <dbReference type="ARBA" id="ARBA00022737"/>
    </source>
</evidence>
<dbReference type="PANTHER" id="PTHR19848:SF8">
    <property type="entry name" value="F-BOX AND WD REPEAT DOMAIN CONTAINING 7"/>
    <property type="match status" value="1"/>
</dbReference>
<dbReference type="PROSITE" id="PS50294">
    <property type="entry name" value="WD_REPEATS_REGION"/>
    <property type="match status" value="1"/>
</dbReference>
<evidence type="ECO:0000256" key="3">
    <source>
        <dbReference type="PROSITE-ProRule" id="PRU00221"/>
    </source>
</evidence>
<evidence type="ECO:0000313" key="5">
    <source>
        <dbReference type="Proteomes" id="UP000813461"/>
    </source>
</evidence>
<organism evidence="4 5">
    <name type="scientific">Paraphoma chrysanthemicola</name>
    <dbReference type="NCBI Taxonomy" id="798071"/>
    <lineage>
        <taxon>Eukaryota</taxon>
        <taxon>Fungi</taxon>
        <taxon>Dikarya</taxon>
        <taxon>Ascomycota</taxon>
        <taxon>Pezizomycotina</taxon>
        <taxon>Dothideomycetes</taxon>
        <taxon>Pleosporomycetidae</taxon>
        <taxon>Pleosporales</taxon>
        <taxon>Pleosporineae</taxon>
        <taxon>Phaeosphaeriaceae</taxon>
        <taxon>Paraphoma</taxon>
    </lineage>
</organism>
<dbReference type="SMART" id="SM00320">
    <property type="entry name" value="WD40"/>
    <property type="match status" value="5"/>
</dbReference>
<gene>
    <name evidence="4" type="ORF">FB567DRAFT_524297</name>
</gene>
<dbReference type="OrthoDB" id="19711at2759"/>
<dbReference type="PRINTS" id="PR00320">
    <property type="entry name" value="GPROTEINBRPT"/>
</dbReference>
<reference evidence="4" key="1">
    <citation type="journal article" date="2021" name="Nat. Commun.">
        <title>Genetic determinants of endophytism in the Arabidopsis root mycobiome.</title>
        <authorList>
            <person name="Mesny F."/>
            <person name="Miyauchi S."/>
            <person name="Thiergart T."/>
            <person name="Pickel B."/>
            <person name="Atanasova L."/>
            <person name="Karlsson M."/>
            <person name="Huettel B."/>
            <person name="Barry K.W."/>
            <person name="Haridas S."/>
            <person name="Chen C."/>
            <person name="Bauer D."/>
            <person name="Andreopoulos W."/>
            <person name="Pangilinan J."/>
            <person name="LaButti K."/>
            <person name="Riley R."/>
            <person name="Lipzen A."/>
            <person name="Clum A."/>
            <person name="Drula E."/>
            <person name="Henrissat B."/>
            <person name="Kohler A."/>
            <person name="Grigoriev I.V."/>
            <person name="Martin F.M."/>
            <person name="Hacquard S."/>
        </authorList>
    </citation>
    <scope>NUCLEOTIDE SEQUENCE</scope>
    <source>
        <strain evidence="4">MPI-SDFR-AT-0120</strain>
    </source>
</reference>
<feature type="repeat" description="WD" evidence="3">
    <location>
        <begin position="145"/>
        <end position="184"/>
    </location>
</feature>
<keyword evidence="1 3" id="KW-0853">WD repeat</keyword>
<feature type="repeat" description="WD" evidence="3">
    <location>
        <begin position="228"/>
        <end position="264"/>
    </location>
</feature>
<dbReference type="EMBL" id="JAGMVJ010000008">
    <property type="protein sequence ID" value="KAH7088382.1"/>
    <property type="molecule type" value="Genomic_DNA"/>
</dbReference>
<proteinExistence type="predicted"/>
<dbReference type="Pfam" id="PF00400">
    <property type="entry name" value="WD40"/>
    <property type="match status" value="4"/>
</dbReference>
<sequence length="337" mass="36631">MAQRSYLPPAEDSNSAHTKQVYCLRTTPDYVASGSLDGSIRVWSTKSQSLALPPLTSPESTCFVAVDISLELDLVFGGDSRGKVVIWRLSDGSHVHTQRVHEDKIGALSLDAATLVATSRDKTASVWQIAQSSSGQTAMELQQTLRGHEMAVLAANISQDRIYTSAGDKTLRIWSRQSGELIKSIKMKASMTQFELVGGLAGPSILGGCSDGTIRIYSTNNEEELACIEGHTNVVTHISIIAEENTPKSLKFVSASYDGTVRIWIVQQDQTVSWACIKSLSFTDAVVTSLPLDQRAVDRDMAEGKPMVNRIMDMQIEGGRIYCCGEASEIVVWSLPS</sequence>
<name>A0A8K0R7T5_9PLEO</name>
<evidence type="ECO:0000256" key="1">
    <source>
        <dbReference type="ARBA" id="ARBA00022574"/>
    </source>
</evidence>
<dbReference type="PANTHER" id="PTHR19848">
    <property type="entry name" value="WD40 REPEAT PROTEIN"/>
    <property type="match status" value="1"/>
</dbReference>
<feature type="repeat" description="WD" evidence="3">
    <location>
        <begin position="14"/>
        <end position="53"/>
    </location>
</feature>
<dbReference type="SUPFAM" id="SSF50978">
    <property type="entry name" value="WD40 repeat-like"/>
    <property type="match status" value="1"/>
</dbReference>
<dbReference type="PROSITE" id="PS50082">
    <property type="entry name" value="WD_REPEATS_2"/>
    <property type="match status" value="3"/>
</dbReference>